<organism evidence="1 2">
    <name type="scientific">Candidozyma duobushaemuli</name>
    <dbReference type="NCBI Taxonomy" id="1231522"/>
    <lineage>
        <taxon>Eukaryota</taxon>
        <taxon>Fungi</taxon>
        <taxon>Dikarya</taxon>
        <taxon>Ascomycota</taxon>
        <taxon>Saccharomycotina</taxon>
        <taxon>Pichiomycetes</taxon>
        <taxon>Metschnikowiaceae</taxon>
        <taxon>Candidozyma</taxon>
    </lineage>
</organism>
<evidence type="ECO:0000313" key="2">
    <source>
        <dbReference type="Proteomes" id="UP000244406"/>
    </source>
</evidence>
<dbReference type="Proteomes" id="UP000244406">
    <property type="component" value="Unassembled WGS sequence"/>
</dbReference>
<comment type="caution">
    <text evidence="1">The sequence shown here is derived from an EMBL/GenBank/DDBJ whole genome shotgun (WGS) entry which is preliminary data.</text>
</comment>
<protein>
    <submittedName>
        <fullName evidence="1">Uncharacterized protein</fullName>
    </submittedName>
</protein>
<keyword evidence="2" id="KW-1185">Reference proteome</keyword>
<proteinExistence type="predicted"/>
<dbReference type="GeneID" id="37001294"/>
<dbReference type="RefSeq" id="XP_025339309.1">
    <property type="nucleotide sequence ID" value="XM_025479836.1"/>
</dbReference>
<dbReference type="AlphaFoldDB" id="A0A2V1AKD2"/>
<dbReference type="VEuPathDB" id="FungiDB:CXQ87_001294"/>
<name>A0A2V1AKD2_9ASCO</name>
<sequence length="163" mass="19095">MEQKLKRKHLEDYQQTLRNTTRSVQMEQAESRVSLTDRLLDKIIPAGYIKVTPKEISRGPSVTVQLYQPPDHQPSVDTNIINEISVEYEGIFLKKEDRKHLSLLVRKSEEDLLDPNERKRFKVMEVILRAKNGTSQVRKKANRWFNSHSSDLGRRQFLACSYL</sequence>
<evidence type="ECO:0000313" key="1">
    <source>
        <dbReference type="EMBL" id="PVH18369.1"/>
    </source>
</evidence>
<dbReference type="EMBL" id="PKFP01000008">
    <property type="protein sequence ID" value="PVH18369.1"/>
    <property type="molecule type" value="Genomic_DNA"/>
</dbReference>
<accession>A0A2V1AKD2</accession>
<reference evidence="1 2" key="1">
    <citation type="submission" date="2017-12" db="EMBL/GenBank/DDBJ databases">
        <title>Genome Sequence of the Amphotericin B-resistant Candida duobushaemulonii strain, B09383.</title>
        <authorList>
            <person name="Chow N.A."/>
            <person name="Gade L."/>
            <person name="Batra D."/>
            <person name="Rowe L.A."/>
            <person name="Loparev V.N."/>
            <person name="Litvintseva A.P."/>
        </authorList>
    </citation>
    <scope>NUCLEOTIDE SEQUENCE [LARGE SCALE GENOMIC DNA]</scope>
    <source>
        <strain evidence="1 2">B09383</strain>
    </source>
</reference>
<gene>
    <name evidence="1" type="ORF">CXQ87_001294</name>
</gene>